<evidence type="ECO:0000259" key="2">
    <source>
        <dbReference type="Pfam" id="PF25474"/>
    </source>
</evidence>
<organism evidence="3 4">
    <name type="scientific">Streblomastix strix</name>
    <dbReference type="NCBI Taxonomy" id="222440"/>
    <lineage>
        <taxon>Eukaryota</taxon>
        <taxon>Metamonada</taxon>
        <taxon>Preaxostyla</taxon>
        <taxon>Oxymonadida</taxon>
        <taxon>Streblomastigidae</taxon>
        <taxon>Streblomastix</taxon>
    </lineage>
</organism>
<comment type="caution">
    <text evidence="3">The sequence shown here is derived from an EMBL/GenBank/DDBJ whole genome shotgun (WGS) entry which is preliminary data.</text>
</comment>
<evidence type="ECO:0000313" key="3">
    <source>
        <dbReference type="EMBL" id="KAA6363998.1"/>
    </source>
</evidence>
<feature type="domain" description="TmcB/TmcC TPR repeats" evidence="2">
    <location>
        <begin position="142"/>
        <end position="242"/>
    </location>
</feature>
<reference evidence="3 4" key="1">
    <citation type="submission" date="2019-03" db="EMBL/GenBank/DDBJ databases">
        <title>Single cell metagenomics reveals metabolic interactions within the superorganism composed of flagellate Streblomastix strix and complex community of Bacteroidetes bacteria on its surface.</title>
        <authorList>
            <person name="Treitli S.C."/>
            <person name="Kolisko M."/>
            <person name="Husnik F."/>
            <person name="Keeling P."/>
            <person name="Hampl V."/>
        </authorList>
    </citation>
    <scope>NUCLEOTIDE SEQUENCE [LARGE SCALE GENOMIC DNA]</scope>
    <source>
        <strain evidence="3">ST1C</strain>
    </source>
</reference>
<dbReference type="Proteomes" id="UP000324800">
    <property type="component" value="Unassembled WGS sequence"/>
</dbReference>
<sequence length="414" mass="47076">MKFAQPKSDKLNFFALEQNPNQNKQQNLKKAKQIPKYKTIFAFQNSIKFLNIPKLRKKQECIVLAEQLLSSAQKKFGGESSIWSTIAIYNSSFSKNNIRLSDALRNVKQNLPNILERWMVFAMMHDMEDKQSKGSGSNQLGVTFRIRFSKATKEHELSKAFLSQAYMSLSRENMDLEQIMSLIDKAILHERDSREIYEELMKLHPNSISILRGFGALLRDIYRDDETALLMFNQATSIEEDNAMITVDNAGDGQSQMQKSIHSQHPGSIASKSGKSINSTSNQKKKKKKKSSNKSSLAIDLSEDKSNLIPGFLQLILLFRKRLLQLMTVLKLWYNAMIIFYSANGILSLEPEFYAANGILFVTGAIRGVNEGDQGICYYGAFERTTNGFFFDLYSGTSSSSRIAQRLRALLYVR</sequence>
<evidence type="ECO:0000313" key="4">
    <source>
        <dbReference type="Proteomes" id="UP000324800"/>
    </source>
</evidence>
<evidence type="ECO:0000256" key="1">
    <source>
        <dbReference type="SAM" id="MobiDB-lite"/>
    </source>
</evidence>
<dbReference type="AlphaFoldDB" id="A0A5J4U0W7"/>
<proteinExistence type="predicted"/>
<accession>A0A5J4U0W7</accession>
<feature type="region of interest" description="Disordered" evidence="1">
    <location>
        <begin position="253"/>
        <end position="293"/>
    </location>
</feature>
<dbReference type="Pfam" id="PF25474">
    <property type="entry name" value="TPR_TmcB"/>
    <property type="match status" value="1"/>
</dbReference>
<protein>
    <recommendedName>
        <fullName evidence="2">TmcB/TmcC TPR repeats domain-containing protein</fullName>
    </recommendedName>
</protein>
<dbReference type="EMBL" id="SNRW01022198">
    <property type="protein sequence ID" value="KAA6363998.1"/>
    <property type="molecule type" value="Genomic_DNA"/>
</dbReference>
<feature type="non-terminal residue" evidence="3">
    <location>
        <position position="414"/>
    </location>
</feature>
<feature type="compositionally biased region" description="Polar residues" evidence="1">
    <location>
        <begin position="253"/>
        <end position="274"/>
    </location>
</feature>
<dbReference type="InterPro" id="IPR057352">
    <property type="entry name" value="TPR_TmcB/C"/>
</dbReference>
<dbReference type="OrthoDB" id="10687057at2759"/>
<feature type="compositionally biased region" description="Basic residues" evidence="1">
    <location>
        <begin position="283"/>
        <end position="292"/>
    </location>
</feature>
<gene>
    <name evidence="3" type="ORF">EZS28_040475</name>
</gene>
<name>A0A5J4U0W7_9EUKA</name>